<dbReference type="InterPro" id="IPR015421">
    <property type="entry name" value="PyrdxlP-dep_Trfase_major"/>
</dbReference>
<reference evidence="7" key="1">
    <citation type="journal article" date="2020" name="Nature">
        <title>Giant virus diversity and host interactions through global metagenomics.</title>
        <authorList>
            <person name="Schulz F."/>
            <person name="Roux S."/>
            <person name="Paez-Espino D."/>
            <person name="Jungbluth S."/>
            <person name="Walsh D.A."/>
            <person name="Denef V.J."/>
            <person name="McMahon K.D."/>
            <person name="Konstantinidis K.T."/>
            <person name="Eloe-Fadrosh E.A."/>
            <person name="Kyrpides N.C."/>
            <person name="Woyke T."/>
        </authorList>
    </citation>
    <scope>NUCLEOTIDE SEQUENCE</scope>
    <source>
        <strain evidence="7">GVMAG-M-3300024302-11</strain>
    </source>
</reference>
<dbReference type="InterPro" id="IPR015422">
    <property type="entry name" value="PyrdxlP-dep_Trfase_small"/>
</dbReference>
<dbReference type="InterPro" id="IPR004839">
    <property type="entry name" value="Aminotransferase_I/II_large"/>
</dbReference>
<evidence type="ECO:0000313" key="7">
    <source>
        <dbReference type="EMBL" id="QHT96699.1"/>
    </source>
</evidence>
<evidence type="ECO:0000256" key="5">
    <source>
        <dbReference type="ARBA" id="ARBA00022898"/>
    </source>
</evidence>
<dbReference type="InterPro" id="IPR050596">
    <property type="entry name" value="AspAT/PAT-like"/>
</dbReference>
<dbReference type="AlphaFoldDB" id="A0A6C0IVM4"/>
<dbReference type="PANTHER" id="PTHR46383">
    <property type="entry name" value="ASPARTATE AMINOTRANSFERASE"/>
    <property type="match status" value="1"/>
</dbReference>
<dbReference type="EMBL" id="MN740264">
    <property type="protein sequence ID" value="QHT96699.1"/>
    <property type="molecule type" value="Genomic_DNA"/>
</dbReference>
<dbReference type="Gene3D" id="3.40.640.10">
    <property type="entry name" value="Type I PLP-dependent aspartate aminotransferase-like (Major domain)"/>
    <property type="match status" value="1"/>
</dbReference>
<keyword evidence="4" id="KW-0808">Transferase</keyword>
<dbReference type="Pfam" id="PF00155">
    <property type="entry name" value="Aminotran_1_2"/>
    <property type="match status" value="1"/>
</dbReference>
<evidence type="ECO:0000256" key="1">
    <source>
        <dbReference type="ARBA" id="ARBA00001933"/>
    </source>
</evidence>
<dbReference type="CDD" id="cd00609">
    <property type="entry name" value="AAT_like"/>
    <property type="match status" value="1"/>
</dbReference>
<proteinExistence type="inferred from homology"/>
<evidence type="ECO:0000256" key="3">
    <source>
        <dbReference type="ARBA" id="ARBA00022576"/>
    </source>
</evidence>
<evidence type="ECO:0000259" key="6">
    <source>
        <dbReference type="Pfam" id="PF00155"/>
    </source>
</evidence>
<accession>A0A6C0IVM4</accession>
<dbReference type="SUPFAM" id="SSF53383">
    <property type="entry name" value="PLP-dependent transferases"/>
    <property type="match status" value="1"/>
</dbReference>
<dbReference type="GO" id="GO:0008483">
    <property type="term" value="F:transaminase activity"/>
    <property type="evidence" value="ECO:0007669"/>
    <property type="project" value="UniProtKB-KW"/>
</dbReference>
<keyword evidence="3" id="KW-0032">Aminotransferase</keyword>
<dbReference type="GO" id="GO:0030170">
    <property type="term" value="F:pyridoxal phosphate binding"/>
    <property type="evidence" value="ECO:0007669"/>
    <property type="project" value="InterPro"/>
</dbReference>
<evidence type="ECO:0000256" key="2">
    <source>
        <dbReference type="ARBA" id="ARBA00007441"/>
    </source>
</evidence>
<keyword evidence="5" id="KW-0663">Pyridoxal phosphate</keyword>
<dbReference type="Gene3D" id="3.90.1150.10">
    <property type="entry name" value="Aspartate Aminotransferase, domain 1"/>
    <property type="match status" value="1"/>
</dbReference>
<dbReference type="PANTHER" id="PTHR46383:SF1">
    <property type="entry name" value="ASPARTATE AMINOTRANSFERASE"/>
    <property type="match status" value="1"/>
</dbReference>
<dbReference type="InterPro" id="IPR015424">
    <property type="entry name" value="PyrdxlP-dep_Trfase"/>
</dbReference>
<organism evidence="7">
    <name type="scientific">viral metagenome</name>
    <dbReference type="NCBI Taxonomy" id="1070528"/>
    <lineage>
        <taxon>unclassified sequences</taxon>
        <taxon>metagenomes</taxon>
        <taxon>organismal metagenomes</taxon>
    </lineage>
</organism>
<feature type="domain" description="Aminotransferase class I/classII large" evidence="6">
    <location>
        <begin position="3"/>
        <end position="291"/>
    </location>
</feature>
<evidence type="ECO:0000256" key="4">
    <source>
        <dbReference type="ARBA" id="ARBA00022679"/>
    </source>
</evidence>
<sequence>MKNTLVGNGLKELIFVLSFSWKKKIFIPTPCWVTYLENMKKLKKDYTTIECNHNNNYKLTAELLEDSLEKNNGYNSLLFLNSPTNPTGAVYTEEEYISLIKVFDKYNITVFSDEIYFNTSQIKTISLSNLYNNCILGSSLSKDWASGGWRFGWMLFPDSLKYLHTDMVSYGSIMYSCPTDFFNNVGAEALVNSENEQYFNKQRIFFQKISDNIDNELLKPNKLIISNYQGAWYKWIDLKNYSNELKLLNHSDVINNSEELANVLANEIGLIVVAGKFFGIEGATFRLSMVDENIHIGIRELIRWLDV</sequence>
<protein>
    <recommendedName>
        <fullName evidence="6">Aminotransferase class I/classII large domain-containing protein</fullName>
    </recommendedName>
</protein>
<dbReference type="GO" id="GO:0006520">
    <property type="term" value="P:amino acid metabolic process"/>
    <property type="evidence" value="ECO:0007669"/>
    <property type="project" value="InterPro"/>
</dbReference>
<comment type="similarity">
    <text evidence="2">Belongs to the class-I pyridoxal-phosphate-dependent aminotransferase family.</text>
</comment>
<name>A0A6C0IVM4_9ZZZZ</name>
<comment type="cofactor">
    <cofactor evidence="1">
        <name>pyridoxal 5'-phosphate</name>
        <dbReference type="ChEBI" id="CHEBI:597326"/>
    </cofactor>
</comment>